<comment type="caution">
    <text evidence="1">The sequence shown here is derived from an EMBL/GenBank/DDBJ whole genome shotgun (WGS) entry which is preliminary data.</text>
</comment>
<dbReference type="EMBL" id="VLKI01000013">
    <property type="protein sequence ID" value="TWH83119.1"/>
    <property type="molecule type" value="Genomic_DNA"/>
</dbReference>
<keyword evidence="2" id="KW-1185">Reference proteome</keyword>
<dbReference type="GeneID" id="65404977"/>
<accession>A0A562JIY9</accession>
<dbReference type="OrthoDB" id="2720271at2"/>
<evidence type="ECO:0000313" key="2">
    <source>
        <dbReference type="Proteomes" id="UP000318667"/>
    </source>
</evidence>
<reference evidence="1 2" key="1">
    <citation type="journal article" date="2015" name="Stand. Genomic Sci.">
        <title>Genomic Encyclopedia of Bacterial and Archaeal Type Strains, Phase III: the genomes of soil and plant-associated and newly described type strains.</title>
        <authorList>
            <person name="Whitman W.B."/>
            <person name="Woyke T."/>
            <person name="Klenk H.P."/>
            <person name="Zhou Y."/>
            <person name="Lilburn T.G."/>
            <person name="Beck B.J."/>
            <person name="De Vos P."/>
            <person name="Vandamme P."/>
            <person name="Eisen J.A."/>
            <person name="Garrity G."/>
            <person name="Hugenholtz P."/>
            <person name="Kyrpides N.C."/>
        </authorList>
    </citation>
    <scope>NUCLEOTIDE SEQUENCE [LARGE SCALE GENOMIC DNA]</scope>
    <source>
        <strain evidence="1 2">CGMCC 1.10115</strain>
    </source>
</reference>
<proteinExistence type="predicted"/>
<dbReference type="Proteomes" id="UP000318667">
    <property type="component" value="Unassembled WGS sequence"/>
</dbReference>
<evidence type="ECO:0000313" key="1">
    <source>
        <dbReference type="EMBL" id="TWH83119.1"/>
    </source>
</evidence>
<protein>
    <submittedName>
        <fullName evidence="1">Uncharacterized protein</fullName>
    </submittedName>
</protein>
<gene>
    <name evidence="1" type="ORF">IQ19_03853</name>
</gene>
<organism evidence="1 2">
    <name type="scientific">Cytobacillus oceanisediminis</name>
    <dbReference type="NCBI Taxonomy" id="665099"/>
    <lineage>
        <taxon>Bacteria</taxon>
        <taxon>Bacillati</taxon>
        <taxon>Bacillota</taxon>
        <taxon>Bacilli</taxon>
        <taxon>Bacillales</taxon>
        <taxon>Bacillaceae</taxon>
        <taxon>Cytobacillus</taxon>
    </lineage>
</organism>
<sequence>MNSHLMEIISREIIKSLPPKQKEIYEFVVQLEDELAQNASTSEEFMALLVKHSPHRQAAEHFNLSFGQLIMTMHEIEDIINRKLENKLRNVTWVELTDSLRTRKKDRRNKVKYFYFSLNERQS</sequence>
<dbReference type="AlphaFoldDB" id="A0A562JIY9"/>
<dbReference type="RefSeq" id="WP_144544029.1">
    <property type="nucleotide sequence ID" value="NZ_CBCSDC010000013.1"/>
</dbReference>
<name>A0A562JIY9_9BACI</name>